<gene>
    <name evidence="3" type="ORF">FGG08_003424</name>
</gene>
<feature type="compositionally biased region" description="Low complexity" evidence="1">
    <location>
        <begin position="811"/>
        <end position="822"/>
    </location>
</feature>
<feature type="region of interest" description="Disordered" evidence="1">
    <location>
        <begin position="1043"/>
        <end position="1073"/>
    </location>
</feature>
<feature type="region of interest" description="Disordered" evidence="1">
    <location>
        <begin position="1149"/>
        <end position="1214"/>
    </location>
</feature>
<feature type="compositionally biased region" description="Polar residues" evidence="1">
    <location>
        <begin position="177"/>
        <end position="186"/>
    </location>
</feature>
<evidence type="ECO:0000256" key="1">
    <source>
        <dbReference type="SAM" id="MobiDB-lite"/>
    </source>
</evidence>
<proteinExistence type="predicted"/>
<feature type="compositionally biased region" description="Polar residues" evidence="1">
    <location>
        <begin position="227"/>
        <end position="265"/>
    </location>
</feature>
<keyword evidence="2" id="KW-1133">Transmembrane helix</keyword>
<feature type="compositionally biased region" description="Pro residues" evidence="1">
    <location>
        <begin position="624"/>
        <end position="637"/>
    </location>
</feature>
<keyword evidence="2" id="KW-0472">Membrane</keyword>
<feature type="region of interest" description="Disordered" evidence="1">
    <location>
        <begin position="490"/>
        <end position="513"/>
    </location>
</feature>
<dbReference type="EMBL" id="JAGHQL010000060">
    <property type="protein sequence ID" value="KAH0542124.1"/>
    <property type="molecule type" value="Genomic_DNA"/>
</dbReference>
<feature type="compositionally biased region" description="Polar residues" evidence="1">
    <location>
        <begin position="1173"/>
        <end position="1183"/>
    </location>
</feature>
<feature type="region of interest" description="Disordered" evidence="1">
    <location>
        <begin position="1"/>
        <end position="99"/>
    </location>
</feature>
<comment type="caution">
    <text evidence="3">The sequence shown here is derived from an EMBL/GenBank/DDBJ whole genome shotgun (WGS) entry which is preliminary data.</text>
</comment>
<feature type="compositionally biased region" description="Acidic residues" evidence="1">
    <location>
        <begin position="557"/>
        <end position="567"/>
    </location>
</feature>
<feature type="compositionally biased region" description="Polar residues" evidence="1">
    <location>
        <begin position="463"/>
        <end position="474"/>
    </location>
</feature>
<keyword evidence="2" id="KW-0812">Transmembrane</keyword>
<evidence type="ECO:0000313" key="3">
    <source>
        <dbReference type="EMBL" id="KAH0542124.1"/>
    </source>
</evidence>
<reference evidence="3" key="1">
    <citation type="submission" date="2021-03" db="EMBL/GenBank/DDBJ databases">
        <title>Comparative genomics and phylogenomic investigation of the class Geoglossomycetes provide insights into ecological specialization and systematics.</title>
        <authorList>
            <person name="Melie T."/>
            <person name="Pirro S."/>
            <person name="Miller A.N."/>
            <person name="Quandt A."/>
        </authorList>
    </citation>
    <scope>NUCLEOTIDE SEQUENCE</scope>
    <source>
        <strain evidence="3">GBOQ0MN5Z8</strain>
    </source>
</reference>
<feature type="transmembrane region" description="Helical" evidence="2">
    <location>
        <begin position="1381"/>
        <end position="1405"/>
    </location>
</feature>
<feature type="region of interest" description="Disordered" evidence="1">
    <location>
        <begin position="166"/>
        <end position="200"/>
    </location>
</feature>
<organism evidence="3 4">
    <name type="scientific">Glutinoglossum americanum</name>
    <dbReference type="NCBI Taxonomy" id="1670608"/>
    <lineage>
        <taxon>Eukaryota</taxon>
        <taxon>Fungi</taxon>
        <taxon>Dikarya</taxon>
        <taxon>Ascomycota</taxon>
        <taxon>Pezizomycotina</taxon>
        <taxon>Geoglossomycetes</taxon>
        <taxon>Geoglossales</taxon>
        <taxon>Geoglossaceae</taxon>
        <taxon>Glutinoglossum</taxon>
    </lineage>
</organism>
<feature type="region of interest" description="Disordered" evidence="1">
    <location>
        <begin position="604"/>
        <end position="651"/>
    </location>
</feature>
<evidence type="ECO:0000256" key="2">
    <source>
        <dbReference type="SAM" id="Phobius"/>
    </source>
</evidence>
<dbReference type="Proteomes" id="UP000698800">
    <property type="component" value="Unassembled WGS sequence"/>
</dbReference>
<feature type="region of interest" description="Disordered" evidence="1">
    <location>
        <begin position="798"/>
        <end position="831"/>
    </location>
</feature>
<name>A0A9P8L0L8_9PEZI</name>
<feature type="region of interest" description="Disordered" evidence="1">
    <location>
        <begin position="218"/>
        <end position="271"/>
    </location>
</feature>
<keyword evidence="4" id="KW-1185">Reference proteome</keyword>
<feature type="transmembrane region" description="Helical" evidence="2">
    <location>
        <begin position="1336"/>
        <end position="1360"/>
    </location>
</feature>
<feature type="region of interest" description="Disordered" evidence="1">
    <location>
        <begin position="557"/>
        <end position="576"/>
    </location>
</feature>
<feature type="compositionally biased region" description="Pro residues" evidence="1">
    <location>
        <begin position="18"/>
        <end position="35"/>
    </location>
</feature>
<protein>
    <submittedName>
        <fullName evidence="3">Uncharacterized protein</fullName>
    </submittedName>
</protein>
<feature type="compositionally biased region" description="Polar residues" evidence="1">
    <location>
        <begin position="1"/>
        <end position="15"/>
    </location>
</feature>
<evidence type="ECO:0000313" key="4">
    <source>
        <dbReference type="Proteomes" id="UP000698800"/>
    </source>
</evidence>
<feature type="compositionally biased region" description="Basic and acidic residues" evidence="1">
    <location>
        <begin position="1052"/>
        <end position="1062"/>
    </location>
</feature>
<dbReference type="OrthoDB" id="5353066at2759"/>
<feature type="compositionally biased region" description="Low complexity" evidence="1">
    <location>
        <begin position="1184"/>
        <end position="1193"/>
    </location>
</feature>
<feature type="region of interest" description="Disordered" evidence="1">
    <location>
        <begin position="452"/>
        <end position="477"/>
    </location>
</feature>
<feature type="compositionally biased region" description="Pro residues" evidence="1">
    <location>
        <begin position="1194"/>
        <end position="1205"/>
    </location>
</feature>
<sequence>MDEWASSQQRQQPQHTPLRPPPTDRPPTTPLPRPPSSESARHRVLTGQLTLHEYRKLQLTPSPPARGGGRTVKRKAALENLAPHLGERTSPNAYSPPCALAPLQLQGKTFQESIDSRLPSTSEAEEFYRSYLHSGKGGNFYNHSIQRPPFTPALTHESEVSTYLSTLNFPEPPANSPPQQQVSTRPPQRPPFYPSNLTTEPAIPTTVVHYRGASFDILNPHRPLDSPQMQTPGHHNRQNMENIHSSATSSHLSANDMSSTSSRAGSANGGRQALPHRALFQDLPTAHSSITARSMKDRSTPSPTQFELSSKLPVMVDLPLPPQPVAIQHHSQNYEASLPSEFVIAMPPQLPEEKMVSSSTWKDKLGSAFTRKLPAVSVLLPTVSEKGPGDSPRAGLVVEPRSSAYLPPFKRTSYTSQSVPHLTADTYQQDHHRISSSAGHLSHHYYDDSSIYHNGSDGAPSGSLVTSSSRSQGSMPYGLDYNEEVDAQSHGYGFYDKNTGRDTGTTPDHSRDACFQAKGDSEATAMSAKVPKRSTVGSIEQKYGDIEAGVTVDFEDIGLDSDDEDSADTQGKASRADKRKFYTNPGLQLLQLGKNILGTNVGILDPKKGGTGKENTRLTSSSPPSLPPNVPLPPGPPANYRSSSNNRSTFTRGLSHHNVSYGDTRNLLDISQDLSRGGMANQSSGALTSVSAQASSCALGYFGDADLNAADARTSAVTSAAGQLGIKQNLTYPTIERVRSESNSPRSLPGSFPSSDKALESDIYSELRRQSGLSNLSGNVFILSNDEIRVAQFNPDTEDRISIGDLGPGGSRTSSSRGQMSRDLSNLSGSSDAAKSFHDGLYGNMQITRLGMGKERVNITDKGSYASSFQGTNYSETISEPDPPDGFEDDNDGDWETVAESGALSRYGTGRLDADENTAHALADDSVGGFSSYGSLGVGHFKNNPFGPTRQVVKHPADPRFEHVYRLRKITPDGQTILLPTYNFSGGVGFPNRNAMTPPLPVTLPFSRYQHPTPLSPEHIHPFNSSPPEIPRKAPSRAYDCLHNASDSAQGNDKRSLVDHEPHHKHRHNTYSSSIRQYSSMGSEIVGGSTENLNQKPGNSFGEVGMDGTYASSAWMNNFGEPGPVLDSQDLPGANGSFAKVTVLGLRANVTGTPDGTGMREVGSSLAGDSSHAHWSSSPHQQGSSPTSHLKPLSKPPSPTLPEPTYPSQKLREQNVHRQQGYYNKQIRQHLEERKAMGLTEPVFYPASPFHNNHMHTNSDGRLSPIDSISMSSLRALCPDRPVSYNTTPPLPHLWTAKQRQMIIDERRENNHHHRPRKGSFDSTDSYRRQRTISRAILIFCMLFPIVGWMMLLLFGYGCMDATVAYCTNGEILKLRRREKSIALVFSWVVIVVGILGLIVASAVVTTKYH</sequence>
<accession>A0A9P8L0L8</accession>